<dbReference type="InterPro" id="IPR036388">
    <property type="entry name" value="WH-like_DNA-bd_sf"/>
</dbReference>
<proteinExistence type="predicted"/>
<organism evidence="4 5">
    <name type="scientific">Acidovorax kalamii</name>
    <dbReference type="NCBI Taxonomy" id="2004485"/>
    <lineage>
        <taxon>Bacteria</taxon>
        <taxon>Pseudomonadati</taxon>
        <taxon>Pseudomonadota</taxon>
        <taxon>Betaproteobacteria</taxon>
        <taxon>Burkholderiales</taxon>
        <taxon>Comamonadaceae</taxon>
        <taxon>Acidovorax</taxon>
    </lineage>
</organism>
<dbReference type="Pfam" id="PF04542">
    <property type="entry name" value="Sigma70_r2"/>
    <property type="match status" value="1"/>
</dbReference>
<protein>
    <submittedName>
        <fullName evidence="4">RNA polymerase subunit sigma-24</fullName>
    </submittedName>
</protein>
<dbReference type="GO" id="GO:0003677">
    <property type="term" value="F:DNA binding"/>
    <property type="evidence" value="ECO:0007669"/>
    <property type="project" value="InterPro"/>
</dbReference>
<dbReference type="SUPFAM" id="SSF88946">
    <property type="entry name" value="Sigma2 domain of RNA polymerase sigma factors"/>
    <property type="match status" value="1"/>
</dbReference>
<dbReference type="OrthoDB" id="3211555at2"/>
<reference evidence="4 5" key="1">
    <citation type="submission" date="2017-07" db="EMBL/GenBank/DDBJ databases">
        <title>Acidovorax KNDSW TSA 6 genome sequence and assembly.</title>
        <authorList>
            <person name="Mayilraj S."/>
        </authorList>
    </citation>
    <scope>NUCLEOTIDE SEQUENCE [LARGE SCALE GENOMIC DNA]</scope>
    <source>
        <strain evidence="4 5">KNDSW-TSA6</strain>
    </source>
</reference>
<dbReference type="Gene3D" id="1.10.10.10">
    <property type="entry name" value="Winged helix-like DNA-binding domain superfamily/Winged helix DNA-binding domain"/>
    <property type="match status" value="1"/>
</dbReference>
<dbReference type="InterPro" id="IPR014284">
    <property type="entry name" value="RNA_pol_sigma-70_dom"/>
</dbReference>
<keyword evidence="5" id="KW-1185">Reference proteome</keyword>
<feature type="domain" description="RNA polymerase sigma factor 70 region 4 type 2" evidence="3">
    <location>
        <begin position="120"/>
        <end position="169"/>
    </location>
</feature>
<dbReference type="InterPro" id="IPR007627">
    <property type="entry name" value="RNA_pol_sigma70_r2"/>
</dbReference>
<dbReference type="NCBIfam" id="NF007214">
    <property type="entry name" value="PRK09636.1"/>
    <property type="match status" value="1"/>
</dbReference>
<dbReference type="AlphaFoldDB" id="A0A235EL75"/>
<dbReference type="SUPFAM" id="SSF88659">
    <property type="entry name" value="Sigma3 and sigma4 domains of RNA polymerase sigma factors"/>
    <property type="match status" value="1"/>
</dbReference>
<dbReference type="InterPro" id="IPR013249">
    <property type="entry name" value="RNA_pol_sigma70_r4_t2"/>
</dbReference>
<dbReference type="PANTHER" id="PTHR30173:SF36">
    <property type="entry name" value="ECF RNA POLYMERASE SIGMA FACTOR SIGJ"/>
    <property type="match status" value="1"/>
</dbReference>
<dbReference type="Proteomes" id="UP000215441">
    <property type="component" value="Unassembled WGS sequence"/>
</dbReference>
<dbReference type="InterPro" id="IPR013324">
    <property type="entry name" value="RNA_pol_sigma_r3/r4-like"/>
</dbReference>
<dbReference type="Pfam" id="PF08281">
    <property type="entry name" value="Sigma70_r4_2"/>
    <property type="match status" value="1"/>
</dbReference>
<feature type="domain" description="RNA polymerase sigma-70 region 2" evidence="2">
    <location>
        <begin position="13"/>
        <end position="75"/>
    </location>
</feature>
<evidence type="ECO:0000259" key="3">
    <source>
        <dbReference type="Pfam" id="PF08281"/>
    </source>
</evidence>
<dbReference type="RefSeq" id="WP_094289943.1">
    <property type="nucleotide sequence ID" value="NZ_NOIG01000008.1"/>
</dbReference>
<gene>
    <name evidence="4" type="ORF">CBY09_12550</name>
</gene>
<comment type="subunit">
    <text evidence="1">Interacts transiently with the RNA polymerase catalytic core formed by RpoA, RpoB, RpoC and RpoZ (2 alpha, 1 beta, 1 beta' and 1 omega subunit) to form the RNA polymerase holoenzyme that can initiate transcription.</text>
</comment>
<evidence type="ECO:0000313" key="5">
    <source>
        <dbReference type="Proteomes" id="UP000215441"/>
    </source>
</evidence>
<dbReference type="NCBIfam" id="TIGR02937">
    <property type="entry name" value="sigma70-ECF"/>
    <property type="match status" value="1"/>
</dbReference>
<evidence type="ECO:0000256" key="1">
    <source>
        <dbReference type="ARBA" id="ARBA00011344"/>
    </source>
</evidence>
<dbReference type="InterPro" id="IPR013325">
    <property type="entry name" value="RNA_pol_sigma_r2"/>
</dbReference>
<evidence type="ECO:0000259" key="2">
    <source>
        <dbReference type="Pfam" id="PF04542"/>
    </source>
</evidence>
<dbReference type="InterPro" id="IPR032710">
    <property type="entry name" value="NTF2-like_dom_sf"/>
</dbReference>
<dbReference type="InterPro" id="IPR052704">
    <property type="entry name" value="ECF_Sigma-70_Domain"/>
</dbReference>
<dbReference type="NCBIfam" id="TIGR02957">
    <property type="entry name" value="SigX4"/>
    <property type="match status" value="1"/>
</dbReference>
<dbReference type="GO" id="GO:0006352">
    <property type="term" value="P:DNA-templated transcription initiation"/>
    <property type="evidence" value="ECO:0007669"/>
    <property type="project" value="InterPro"/>
</dbReference>
<evidence type="ECO:0000313" key="4">
    <source>
        <dbReference type="EMBL" id="OYD49782.1"/>
    </source>
</evidence>
<sequence>MTLSAPAPADPFTTLRPRLFGIAYRMLGVRADAEDVLQDAWLRWSRQDPTALQSAEAWLVTVVTRLSIDRLRALKAEREAYVGWWLPEPLVQLHDPSTGDAQHHHTPEAAAELAGELSVAFLYVLERLGPEERAAFLLRQVFDYDYPEIAAQLGKTEAACRQMVHRASERVQQSRTRFEVPRNVHHQLLQRFMLAAKSGDRNAIEALLSEDAQLIGDGGGKVPSFPKPLVGPFRIANLYWALFRRLGTQVAYRMALINGEPGLLRYVNGRIESAQALVTDGERIVAIYAVRNPDKLVGVPAVLDQR</sequence>
<dbReference type="EMBL" id="NOIG01000008">
    <property type="protein sequence ID" value="OYD49782.1"/>
    <property type="molecule type" value="Genomic_DNA"/>
</dbReference>
<accession>A0A235EL75</accession>
<dbReference type="GO" id="GO:0016987">
    <property type="term" value="F:sigma factor activity"/>
    <property type="evidence" value="ECO:0007669"/>
    <property type="project" value="InterPro"/>
</dbReference>
<comment type="caution">
    <text evidence="4">The sequence shown here is derived from an EMBL/GenBank/DDBJ whole genome shotgun (WGS) entry which is preliminary data.</text>
</comment>
<dbReference type="SUPFAM" id="SSF54427">
    <property type="entry name" value="NTF2-like"/>
    <property type="match status" value="1"/>
</dbReference>
<dbReference type="Gene3D" id="1.10.1740.10">
    <property type="match status" value="1"/>
</dbReference>
<name>A0A235EL75_9BURK</name>
<dbReference type="InterPro" id="IPR014303">
    <property type="entry name" value="RNA_pol_sigma-70_ECF"/>
</dbReference>
<dbReference type="PANTHER" id="PTHR30173">
    <property type="entry name" value="SIGMA 19 FACTOR"/>
    <property type="match status" value="1"/>
</dbReference>